<keyword evidence="1" id="KW-0732">Signal</keyword>
<proteinExistence type="predicted"/>
<name>A0A2P2QES1_RHIMU</name>
<feature type="chain" id="PRO_5015120572" evidence="1">
    <location>
        <begin position="17"/>
        <end position="43"/>
    </location>
</feature>
<evidence type="ECO:0000313" key="2">
    <source>
        <dbReference type="EMBL" id="MBX65435.1"/>
    </source>
</evidence>
<dbReference type="AlphaFoldDB" id="A0A2P2QES1"/>
<organism evidence="2">
    <name type="scientific">Rhizophora mucronata</name>
    <name type="common">Asiatic mangrove</name>
    <dbReference type="NCBI Taxonomy" id="61149"/>
    <lineage>
        <taxon>Eukaryota</taxon>
        <taxon>Viridiplantae</taxon>
        <taxon>Streptophyta</taxon>
        <taxon>Embryophyta</taxon>
        <taxon>Tracheophyta</taxon>
        <taxon>Spermatophyta</taxon>
        <taxon>Magnoliopsida</taxon>
        <taxon>eudicotyledons</taxon>
        <taxon>Gunneridae</taxon>
        <taxon>Pentapetalae</taxon>
        <taxon>rosids</taxon>
        <taxon>fabids</taxon>
        <taxon>Malpighiales</taxon>
        <taxon>Rhizophoraceae</taxon>
        <taxon>Rhizophora</taxon>
    </lineage>
</organism>
<accession>A0A2P2QES1</accession>
<evidence type="ECO:0000256" key="1">
    <source>
        <dbReference type="SAM" id="SignalP"/>
    </source>
</evidence>
<dbReference type="EMBL" id="GGEC01084951">
    <property type="protein sequence ID" value="MBX65435.1"/>
    <property type="molecule type" value="Transcribed_RNA"/>
</dbReference>
<sequence length="43" mass="4979">MSCLLFLNLNWISLFALFIFPGRFCRDLELHLCNKSANCLCVV</sequence>
<protein>
    <submittedName>
        <fullName evidence="2">Uncharacterized protein</fullName>
    </submittedName>
</protein>
<reference evidence="2" key="1">
    <citation type="submission" date="2018-02" db="EMBL/GenBank/DDBJ databases">
        <title>Rhizophora mucronata_Transcriptome.</title>
        <authorList>
            <person name="Meera S.P."/>
            <person name="Sreeshan A."/>
            <person name="Augustine A."/>
        </authorList>
    </citation>
    <scope>NUCLEOTIDE SEQUENCE</scope>
    <source>
        <tissue evidence="2">Leaf</tissue>
    </source>
</reference>
<feature type="signal peptide" evidence="1">
    <location>
        <begin position="1"/>
        <end position="16"/>
    </location>
</feature>